<proteinExistence type="predicted"/>
<protein>
    <recommendedName>
        <fullName evidence="4">RanBP2-type domain-containing protein</fullName>
    </recommendedName>
</protein>
<sequence>MTLLSDMLFRLADSIKHGDRKTAVGVVERLVKLRLELCITESENHINNGIRAKVHIEDRDTDGGFVSMSVLPSMQVRLLKEKVYMSLGFPPEVQQWIIGNRLAADSNLLCDLVDVTDGVSLCLYLTTARAAGLSRKGFGDGSHERLMKRGIHGLNPYLEEAACKNSVSQKTARKSGRPLPEVPQSNPDVETKLLSSPSGVHHLQPCTVETLRRNTALPKVPHSIPEIETELLSSPVNRPKQVFQPKRPSSASLRTSVPVTHQLLASPNQDPKYNSSQGCDRCIEQVSSTTKVMMSSQKRNDMPPKLSTTGTGTAQNKQQINKMGPWACTKCTFAENTPSQETCSLCDMPRNYVNAS</sequence>
<accession>A0AAD9J8Y4</accession>
<name>A0AAD9J8Y4_9ANNE</name>
<dbReference type="SUPFAM" id="SSF54236">
    <property type="entry name" value="Ubiquitin-like"/>
    <property type="match status" value="1"/>
</dbReference>
<evidence type="ECO:0000313" key="3">
    <source>
        <dbReference type="Proteomes" id="UP001208570"/>
    </source>
</evidence>
<comment type="caution">
    <text evidence="2">The sequence shown here is derived from an EMBL/GenBank/DDBJ whole genome shotgun (WGS) entry which is preliminary data.</text>
</comment>
<dbReference type="EMBL" id="JAODUP010000502">
    <property type="protein sequence ID" value="KAK2148318.1"/>
    <property type="molecule type" value="Genomic_DNA"/>
</dbReference>
<keyword evidence="3" id="KW-1185">Reference proteome</keyword>
<evidence type="ECO:0000256" key="1">
    <source>
        <dbReference type="SAM" id="MobiDB-lite"/>
    </source>
</evidence>
<dbReference type="AlphaFoldDB" id="A0AAD9J8Y4"/>
<evidence type="ECO:0000313" key="2">
    <source>
        <dbReference type="EMBL" id="KAK2148318.1"/>
    </source>
</evidence>
<dbReference type="Gene3D" id="3.10.20.90">
    <property type="entry name" value="Phosphatidylinositol 3-kinase Catalytic Subunit, Chain A, domain 1"/>
    <property type="match status" value="1"/>
</dbReference>
<gene>
    <name evidence="2" type="ORF">LSH36_502g00026</name>
</gene>
<organism evidence="2 3">
    <name type="scientific">Paralvinella palmiformis</name>
    <dbReference type="NCBI Taxonomy" id="53620"/>
    <lineage>
        <taxon>Eukaryota</taxon>
        <taxon>Metazoa</taxon>
        <taxon>Spiralia</taxon>
        <taxon>Lophotrochozoa</taxon>
        <taxon>Annelida</taxon>
        <taxon>Polychaeta</taxon>
        <taxon>Sedentaria</taxon>
        <taxon>Canalipalpata</taxon>
        <taxon>Terebellida</taxon>
        <taxon>Terebelliformia</taxon>
        <taxon>Alvinellidae</taxon>
        <taxon>Paralvinella</taxon>
    </lineage>
</organism>
<dbReference type="InterPro" id="IPR029071">
    <property type="entry name" value="Ubiquitin-like_domsf"/>
</dbReference>
<dbReference type="Proteomes" id="UP001208570">
    <property type="component" value="Unassembled WGS sequence"/>
</dbReference>
<feature type="compositionally biased region" description="Polar residues" evidence="1">
    <location>
        <begin position="306"/>
        <end position="317"/>
    </location>
</feature>
<feature type="region of interest" description="Disordered" evidence="1">
    <location>
        <begin position="294"/>
        <end position="317"/>
    </location>
</feature>
<evidence type="ECO:0008006" key="4">
    <source>
        <dbReference type="Google" id="ProtNLM"/>
    </source>
</evidence>
<reference evidence="2" key="1">
    <citation type="journal article" date="2023" name="Mol. Biol. Evol.">
        <title>Third-Generation Sequencing Reveals the Adaptive Role of the Epigenome in Three Deep-Sea Polychaetes.</title>
        <authorList>
            <person name="Perez M."/>
            <person name="Aroh O."/>
            <person name="Sun Y."/>
            <person name="Lan Y."/>
            <person name="Juniper S.K."/>
            <person name="Young C.R."/>
            <person name="Angers B."/>
            <person name="Qian P.Y."/>
        </authorList>
    </citation>
    <scope>NUCLEOTIDE SEQUENCE</scope>
    <source>
        <strain evidence="2">P08H-3</strain>
    </source>
</reference>